<proteinExistence type="predicted"/>
<dbReference type="EMBL" id="UYJE01003721">
    <property type="protein sequence ID" value="VDI21849.1"/>
    <property type="molecule type" value="Genomic_DNA"/>
</dbReference>
<evidence type="ECO:0000313" key="1">
    <source>
        <dbReference type="EMBL" id="VDI21849.1"/>
    </source>
</evidence>
<evidence type="ECO:0000313" key="2">
    <source>
        <dbReference type="Proteomes" id="UP000596742"/>
    </source>
</evidence>
<dbReference type="OrthoDB" id="7484295at2759"/>
<protein>
    <submittedName>
        <fullName evidence="1">Uncharacterized protein</fullName>
    </submittedName>
</protein>
<gene>
    <name evidence="1" type="ORF">MGAL_10B069990</name>
</gene>
<dbReference type="AlphaFoldDB" id="A0A8B6DKW0"/>
<sequence length="119" mass="13681">MSECKDFADIGKCFQNVTEVVKLKEKQEQIDDRVKVFENQAEFANGELHDIYNSKILNLESLIAEEGNERLKLEVWGRKWNLVIRGLEGKVVNPLRSPKTSSEYGCIMIKRGLGLLLRK</sequence>
<dbReference type="Proteomes" id="UP000596742">
    <property type="component" value="Unassembled WGS sequence"/>
</dbReference>
<comment type="caution">
    <text evidence="1">The sequence shown here is derived from an EMBL/GenBank/DDBJ whole genome shotgun (WGS) entry which is preliminary data.</text>
</comment>
<organism evidence="1 2">
    <name type="scientific">Mytilus galloprovincialis</name>
    <name type="common">Mediterranean mussel</name>
    <dbReference type="NCBI Taxonomy" id="29158"/>
    <lineage>
        <taxon>Eukaryota</taxon>
        <taxon>Metazoa</taxon>
        <taxon>Spiralia</taxon>
        <taxon>Lophotrochozoa</taxon>
        <taxon>Mollusca</taxon>
        <taxon>Bivalvia</taxon>
        <taxon>Autobranchia</taxon>
        <taxon>Pteriomorphia</taxon>
        <taxon>Mytilida</taxon>
        <taxon>Mytiloidea</taxon>
        <taxon>Mytilidae</taxon>
        <taxon>Mytilinae</taxon>
        <taxon>Mytilus</taxon>
    </lineage>
</organism>
<reference evidence="1" key="1">
    <citation type="submission" date="2018-11" db="EMBL/GenBank/DDBJ databases">
        <authorList>
            <person name="Alioto T."/>
            <person name="Alioto T."/>
        </authorList>
    </citation>
    <scope>NUCLEOTIDE SEQUENCE</scope>
</reference>
<accession>A0A8B6DKW0</accession>
<keyword evidence="2" id="KW-1185">Reference proteome</keyword>
<name>A0A8B6DKW0_MYTGA</name>